<dbReference type="AlphaFoldDB" id="A0A327Y7R6"/>
<reference evidence="1 2" key="1">
    <citation type="submission" date="2018-06" db="EMBL/GenBank/DDBJ databases">
        <title>Genomic Encyclopedia of Archaeal and Bacterial Type Strains, Phase II (KMG-II): from individual species to whole genera.</title>
        <authorList>
            <person name="Goeker M."/>
        </authorList>
    </citation>
    <scope>NUCLEOTIDE SEQUENCE [LARGE SCALE GENOMIC DNA]</scope>
    <source>
        <strain evidence="1 2">DSM 22011</strain>
    </source>
</reference>
<dbReference type="OrthoDB" id="9794816at2"/>
<comment type="caution">
    <text evidence="1">The sequence shown here is derived from an EMBL/GenBank/DDBJ whole genome shotgun (WGS) entry which is preliminary data.</text>
</comment>
<protein>
    <submittedName>
        <fullName evidence="1">Uncharacterized protein</fullName>
    </submittedName>
</protein>
<organism evidence="1 2">
    <name type="scientific">Salipiger aestuarii</name>
    <dbReference type="NCBI Taxonomy" id="568098"/>
    <lineage>
        <taxon>Bacteria</taxon>
        <taxon>Pseudomonadati</taxon>
        <taxon>Pseudomonadota</taxon>
        <taxon>Alphaproteobacteria</taxon>
        <taxon>Rhodobacterales</taxon>
        <taxon>Roseobacteraceae</taxon>
        <taxon>Salipiger</taxon>
    </lineage>
</organism>
<dbReference type="EMBL" id="QLMG01000020">
    <property type="protein sequence ID" value="RAK16507.1"/>
    <property type="molecule type" value="Genomic_DNA"/>
</dbReference>
<evidence type="ECO:0000313" key="2">
    <source>
        <dbReference type="Proteomes" id="UP000249165"/>
    </source>
</evidence>
<sequence length="91" mass="10003">MPFLAFALAISWGARAFSVQVHIEIEQRTLRGWAAIPEHDIAVAASIGPAAVQRLQSQVVEGLPCLNTAARQIFDNWGRQRRIPNALQGND</sequence>
<keyword evidence="2" id="KW-1185">Reference proteome</keyword>
<dbReference type="Proteomes" id="UP000249165">
    <property type="component" value="Unassembled WGS sequence"/>
</dbReference>
<name>A0A327Y7R6_9RHOB</name>
<dbReference type="RefSeq" id="WP_146609915.1">
    <property type="nucleotide sequence ID" value="NZ_LIQE01000015.1"/>
</dbReference>
<gene>
    <name evidence="1" type="ORF">ATI53_102043</name>
</gene>
<evidence type="ECO:0000313" key="1">
    <source>
        <dbReference type="EMBL" id="RAK16507.1"/>
    </source>
</evidence>
<accession>A0A327Y7R6</accession>
<proteinExistence type="predicted"/>